<dbReference type="RefSeq" id="XP_022248796.1">
    <property type="nucleotide sequence ID" value="XM_022393088.1"/>
</dbReference>
<gene>
    <name evidence="3 4 5" type="primary">LOC111087209</name>
</gene>
<reference evidence="3 4" key="1">
    <citation type="submission" date="2025-05" db="UniProtKB">
        <authorList>
            <consortium name="RefSeq"/>
        </authorList>
    </citation>
    <scope>IDENTIFICATION</scope>
    <source>
        <tissue evidence="3 4">Muscle</tissue>
    </source>
</reference>
<sequence length="129" mass="14251">MAATFTTTLLLFSVGIVLLVETASITGEKAAIVPVIEENNNNTTFLDIKHVQSINPGSVNSPRVWIKFEEFVNKAKTDPSFLELLIKILMKLGFSHKEVQDLLTKGITSWRGTNITLQDVSKFCCPLGI</sequence>
<feature type="signal peptide" evidence="1">
    <location>
        <begin position="1"/>
        <end position="22"/>
    </location>
</feature>
<evidence type="ECO:0000313" key="3">
    <source>
        <dbReference type="RefSeq" id="XP_022248796.1"/>
    </source>
</evidence>
<dbReference type="GeneID" id="111087209"/>
<evidence type="ECO:0000313" key="2">
    <source>
        <dbReference type="Proteomes" id="UP000694941"/>
    </source>
</evidence>
<dbReference type="Proteomes" id="UP000694941">
    <property type="component" value="Unplaced"/>
</dbReference>
<keyword evidence="1" id="KW-0732">Signal</keyword>
<keyword evidence="2" id="KW-1185">Reference proteome</keyword>
<evidence type="ECO:0000313" key="5">
    <source>
        <dbReference type="RefSeq" id="XP_022248798.1"/>
    </source>
</evidence>
<accession>A0ABM1SYU0</accession>
<dbReference type="RefSeq" id="XP_022248797.1">
    <property type="nucleotide sequence ID" value="XM_022393089.1"/>
</dbReference>
<proteinExistence type="predicted"/>
<evidence type="ECO:0000256" key="1">
    <source>
        <dbReference type="SAM" id="SignalP"/>
    </source>
</evidence>
<feature type="chain" id="PRO_5045023202" evidence="1">
    <location>
        <begin position="23"/>
        <end position="129"/>
    </location>
</feature>
<organism evidence="2 3">
    <name type="scientific">Limulus polyphemus</name>
    <name type="common">Atlantic horseshoe crab</name>
    <dbReference type="NCBI Taxonomy" id="6850"/>
    <lineage>
        <taxon>Eukaryota</taxon>
        <taxon>Metazoa</taxon>
        <taxon>Ecdysozoa</taxon>
        <taxon>Arthropoda</taxon>
        <taxon>Chelicerata</taxon>
        <taxon>Merostomata</taxon>
        <taxon>Xiphosura</taxon>
        <taxon>Limulidae</taxon>
        <taxon>Limulus</taxon>
    </lineage>
</organism>
<evidence type="ECO:0000313" key="4">
    <source>
        <dbReference type="RefSeq" id="XP_022248797.1"/>
    </source>
</evidence>
<dbReference type="RefSeq" id="XP_022248798.1">
    <property type="nucleotide sequence ID" value="XM_022393090.1"/>
</dbReference>
<name>A0ABM1SYU0_LIMPO</name>
<protein>
    <submittedName>
        <fullName evidence="3 4">Uncharacterized protein LOC111087209</fullName>
    </submittedName>
</protein>